<dbReference type="RefSeq" id="WP_267772396.1">
    <property type="nucleotide sequence ID" value="NZ_JAPNKE010000002.1"/>
</dbReference>
<protein>
    <submittedName>
        <fullName evidence="1">Uncharacterized protein</fullName>
    </submittedName>
</protein>
<comment type="caution">
    <text evidence="1">The sequence shown here is derived from an EMBL/GenBank/DDBJ whole genome shotgun (WGS) entry which is preliminary data.</text>
</comment>
<evidence type="ECO:0000313" key="1">
    <source>
        <dbReference type="EMBL" id="MCY1009721.1"/>
    </source>
</evidence>
<gene>
    <name evidence="1" type="ORF">OV079_29985</name>
</gene>
<evidence type="ECO:0000313" key="2">
    <source>
        <dbReference type="Proteomes" id="UP001150924"/>
    </source>
</evidence>
<organism evidence="1 2">
    <name type="scientific">Nannocystis pusilla</name>
    <dbReference type="NCBI Taxonomy" id="889268"/>
    <lineage>
        <taxon>Bacteria</taxon>
        <taxon>Pseudomonadati</taxon>
        <taxon>Myxococcota</taxon>
        <taxon>Polyangia</taxon>
        <taxon>Nannocystales</taxon>
        <taxon>Nannocystaceae</taxon>
        <taxon>Nannocystis</taxon>
    </lineage>
</organism>
<accession>A0A9X3ETI8</accession>
<dbReference type="Proteomes" id="UP001150924">
    <property type="component" value="Unassembled WGS sequence"/>
</dbReference>
<dbReference type="EMBL" id="JAPNKE010000002">
    <property type="protein sequence ID" value="MCY1009721.1"/>
    <property type="molecule type" value="Genomic_DNA"/>
</dbReference>
<name>A0A9X3ETI8_9BACT</name>
<proteinExistence type="predicted"/>
<sequence>MRAQIAARRALGGRVDCEELPAPCVDPCGCRGRERLQRPVVVEADHAGLGDEEVIDAVVRSCVGQRNRGRFAAGPAAGRERIECEHCPPGADQAVAHGDPQSQLRRDRAGVEDIQPQRDLAELGGLRVEVDAVAVVDREVVLHPLALVGVLLGGDRAAELGLLALEVGVGELIDGLVEEGARAHRRLADRPLQDVVGAGAGQALGEAVAGEAAGQDLGRIVGAAPLAVAAGQAIEELAGRVDADDLVRRIGRDLRMADEPGAGVVVVAVGGGPHLVQVLAGEAAGEAEQALVDGAELVDAELGVGDPSAPLLALRTRVGQSPQDRL</sequence>
<reference evidence="1" key="1">
    <citation type="submission" date="2022-11" db="EMBL/GenBank/DDBJ databases">
        <title>Minimal conservation of predation-associated metabolite biosynthetic gene clusters underscores biosynthetic potential of Myxococcota including descriptions for ten novel species: Archangium lansinium sp. nov., Myxococcus landrumus sp. nov., Nannocystis bai.</title>
        <authorList>
            <person name="Ahearne A."/>
            <person name="Stevens C."/>
            <person name="Phillips K."/>
        </authorList>
    </citation>
    <scope>NUCLEOTIDE SEQUENCE</scope>
    <source>
        <strain evidence="1">Na p29</strain>
    </source>
</reference>
<dbReference type="AlphaFoldDB" id="A0A9X3ETI8"/>
<keyword evidence="2" id="KW-1185">Reference proteome</keyword>